<dbReference type="GO" id="GO:0005886">
    <property type="term" value="C:plasma membrane"/>
    <property type="evidence" value="ECO:0007669"/>
    <property type="project" value="UniProtKB-SubCell"/>
</dbReference>
<dbReference type="EMBL" id="AZHF01000005">
    <property type="protein sequence ID" value="OAA75681.1"/>
    <property type="molecule type" value="Genomic_DNA"/>
</dbReference>
<evidence type="ECO:0000313" key="13">
    <source>
        <dbReference type="Proteomes" id="UP000076881"/>
    </source>
</evidence>
<feature type="transmembrane region" description="Helical" evidence="9">
    <location>
        <begin position="411"/>
        <end position="435"/>
    </location>
</feature>
<feature type="transmembrane region" description="Helical" evidence="9">
    <location>
        <begin position="125"/>
        <end position="145"/>
    </location>
</feature>
<keyword evidence="8 9" id="KW-0472">Membrane</keyword>
<dbReference type="GO" id="GO:0016887">
    <property type="term" value="F:ATP hydrolysis activity"/>
    <property type="evidence" value="ECO:0007669"/>
    <property type="project" value="InterPro"/>
</dbReference>
<dbReference type="InterPro" id="IPR027417">
    <property type="entry name" value="P-loop_NTPase"/>
</dbReference>
<keyword evidence="5" id="KW-0547">Nucleotide-binding</keyword>
<sequence>MSTLDANRTLWDRPIDIFGYSLKLTVIILEIIPSIIGIALLLVFANRYRLEPVYIRTSPLLSIKLILSAALIALKVAVLSLYKYGTSDQTNIAIPAASFELVATTNVAIMVYVGHKHSVRSSSLFALYLLTTFLVDIAKSRTFLLRSGLDALGGIAVAAASLRLCLIILEEIPKKSLIINDQLLETTGKQAASGFLTRTFLLFLDPIFMTGFGEVVRHQDKDKLGQDLSSRRLFNKLHEQWSHDSIARSRFRLLRSCLWAWKWDMLLLMCPRLLNAVLSFLQPLLIERVIRIAEFDNHGEGYLISVGERCGMSVGTLILYITLTLSRTSAMQRTNRFITKVRGGVVAQLMEKTHALSERDAKKSAVLTHIDTDMDELLRSLASFIDIPLTIFEVGLGVYLLSRFIGSSCFFVLLPVLGTNIYSYLLSLAIAPAAAKWNRSTEIRLAKTAEVIRQLPAIKMLGLGPTMLDQIHKLRVEEMEMSKPFRFFMALMNMTQQLADIGTPVAVIAAAFFLSGFDGKLSSSQVFPTLAVVSLIQAPTARALSAYSDITSMTACFGRIQKYLLLEERNDSRVKWDPSASPQTYELLPTHYGSEVMRSRQPAHSPGGIIQFANASIGPVDMEERLLSEITLAFHRGSVSGVVGPSGSGKSTFLQSILGETRNDNGYVYTDKVNIAYCGPDVWLRDASIRDNIIGHFKFDAVRYADAIETCQLGEDLARLPGGDGYFVGANGLMLTSGQRQRVSLARAVFARCDITIIDDSFSSLDRTTATQVLFDLCGPDGALRRASSTVLLSTYLPEVLEVADAMVTIDEEGQVVLDRAGHINPTRLPKIRRYLSSARPWISEEAEAKEKALISLSWPTNRRSSADLNDDASKKIGFLKLYLTFIDSVGRWTCFGMTLLALLLASSEVIPQIYMRVWTEVGPTQGSFFVGYAFLSAFACFLVAYTYWSLYCVVAVRAAVTLHGQLLNTTMRATIGYLTSAKPDNLLDRFSLDSSLLARILPYYFFRNQYMCFGCLATVGILLSNVTYMSAALPAILVAVVLVQRFYLRTSRQVRHLNHEERKPLCTFFTETANGLLHIQAFGWREQNLANGYRLLDNSQQPYYLMLCIQQWLWLILGLLVASVAFTLVSVVVWTTHGSSGSAVGISFLAAMELPRLSVLALEVWDGSEPAVAALARLETFKKDTPQEKQPTERANLGRDWPFSDVVEMSGVSSRYKPADDVPPVLRDFTVAIDAQDKVGILGRTGSGKSSILMTLLGFMYYSGTVEIDEVNIADIDPDVLRSRVITITQDPVQFNDTVRRNLLPFTMNDEEIDDAEKKAKRDEGLTNVLTELDLWDQLAQKGGLDAMLPDVGYSKGEMQLFSIARAIIRRQETGGNLVLIDEATSNLDALRESDAQQAMHAEFQDCTVITVAHRQETTEGVDFMIAMNGGRMENLLTPQTAPMLCGFR</sequence>
<feature type="domain" description="ABC transmembrane type-1" evidence="11">
    <location>
        <begin position="896"/>
        <end position="1153"/>
    </location>
</feature>
<dbReference type="GO" id="GO:0005524">
    <property type="term" value="F:ATP binding"/>
    <property type="evidence" value="ECO:0007669"/>
    <property type="project" value="UniProtKB-KW"/>
</dbReference>
<evidence type="ECO:0000256" key="5">
    <source>
        <dbReference type="ARBA" id="ARBA00022741"/>
    </source>
</evidence>
<dbReference type="InterPro" id="IPR003593">
    <property type="entry name" value="AAA+_ATPase"/>
</dbReference>
<dbReference type="Pfam" id="PF00005">
    <property type="entry name" value="ABC_tran"/>
    <property type="match status" value="2"/>
</dbReference>
<evidence type="ECO:0000256" key="7">
    <source>
        <dbReference type="ARBA" id="ARBA00022989"/>
    </source>
</evidence>
<dbReference type="InterPro" id="IPR011527">
    <property type="entry name" value="ABC1_TM_dom"/>
</dbReference>
<organism evidence="12 13">
    <name type="scientific">Akanthomyces lecanii RCEF 1005</name>
    <dbReference type="NCBI Taxonomy" id="1081108"/>
    <lineage>
        <taxon>Eukaryota</taxon>
        <taxon>Fungi</taxon>
        <taxon>Dikarya</taxon>
        <taxon>Ascomycota</taxon>
        <taxon>Pezizomycotina</taxon>
        <taxon>Sordariomycetes</taxon>
        <taxon>Hypocreomycetidae</taxon>
        <taxon>Hypocreales</taxon>
        <taxon>Cordycipitaceae</taxon>
        <taxon>Akanthomyces</taxon>
        <taxon>Cordyceps confragosa</taxon>
    </lineage>
</organism>
<gene>
    <name evidence="12" type="ORF">LEL_07669</name>
</gene>
<proteinExistence type="predicted"/>
<feature type="transmembrane region" description="Helical" evidence="9">
    <location>
        <begin position="882"/>
        <end position="907"/>
    </location>
</feature>
<dbReference type="STRING" id="1081108.A0A168FVR1"/>
<dbReference type="PANTHER" id="PTHR24223:SF399">
    <property type="entry name" value="ABC TRANSPORTER ATNG"/>
    <property type="match status" value="1"/>
</dbReference>
<keyword evidence="4 9" id="KW-0812">Transmembrane</keyword>
<evidence type="ECO:0000256" key="2">
    <source>
        <dbReference type="ARBA" id="ARBA00022448"/>
    </source>
</evidence>
<dbReference type="Gene3D" id="3.40.50.300">
    <property type="entry name" value="P-loop containing nucleotide triphosphate hydrolases"/>
    <property type="match status" value="2"/>
</dbReference>
<feature type="domain" description="ABC transporter" evidence="10">
    <location>
        <begin position="610"/>
        <end position="837"/>
    </location>
</feature>
<dbReference type="OrthoDB" id="4867492at2759"/>
<feature type="transmembrane region" description="Helical" evidence="9">
    <location>
        <begin position="20"/>
        <end position="44"/>
    </location>
</feature>
<feature type="domain" description="ABC transporter" evidence="10">
    <location>
        <begin position="1208"/>
        <end position="1450"/>
    </location>
</feature>
<comment type="subcellular location">
    <subcellularLocation>
        <location evidence="1">Cell membrane</location>
        <topology evidence="1">Multi-pass membrane protein</topology>
    </subcellularLocation>
</comment>
<feature type="transmembrane region" description="Helical" evidence="9">
    <location>
        <begin position="65"/>
        <end position="86"/>
    </location>
</feature>
<evidence type="ECO:0000256" key="6">
    <source>
        <dbReference type="ARBA" id="ARBA00022840"/>
    </source>
</evidence>
<evidence type="ECO:0000259" key="11">
    <source>
        <dbReference type="PROSITE" id="PS50929"/>
    </source>
</evidence>
<accession>A0A168FVR1</accession>
<dbReference type="Gene3D" id="1.20.1560.10">
    <property type="entry name" value="ABC transporter type 1, transmembrane domain"/>
    <property type="match status" value="2"/>
</dbReference>
<keyword evidence="2" id="KW-0813">Transport</keyword>
<feature type="transmembrane region" description="Helical" evidence="9">
    <location>
        <begin position="92"/>
        <end position="113"/>
    </location>
</feature>
<feature type="transmembrane region" description="Helical" evidence="9">
    <location>
        <begin position="1005"/>
        <end position="1024"/>
    </location>
</feature>
<dbReference type="PROSITE" id="PS50929">
    <property type="entry name" value="ABC_TM1F"/>
    <property type="match status" value="2"/>
</dbReference>
<dbReference type="SUPFAM" id="SSF90123">
    <property type="entry name" value="ABC transporter transmembrane region"/>
    <property type="match status" value="2"/>
</dbReference>
<dbReference type="InterPro" id="IPR036640">
    <property type="entry name" value="ABC1_TM_sf"/>
</dbReference>
<feature type="transmembrane region" description="Helical" evidence="9">
    <location>
        <begin position="927"/>
        <end position="949"/>
    </location>
</feature>
<dbReference type="InterPro" id="IPR050173">
    <property type="entry name" value="ABC_transporter_C-like"/>
</dbReference>
<dbReference type="InterPro" id="IPR044726">
    <property type="entry name" value="ABCC_6TM_D2"/>
</dbReference>
<protein>
    <submittedName>
        <fullName evidence="12">ABC multidrug transporter</fullName>
    </submittedName>
</protein>
<feature type="transmembrane region" description="Helical" evidence="9">
    <location>
        <begin position="384"/>
        <end position="405"/>
    </location>
</feature>
<feature type="transmembrane region" description="Helical" evidence="9">
    <location>
        <begin position="1113"/>
        <end position="1135"/>
    </location>
</feature>
<dbReference type="SMART" id="SM00382">
    <property type="entry name" value="AAA"/>
    <property type="match status" value="2"/>
</dbReference>
<feature type="domain" description="ABC transmembrane type-1" evidence="11">
    <location>
        <begin position="273"/>
        <end position="552"/>
    </location>
</feature>
<evidence type="ECO:0000256" key="3">
    <source>
        <dbReference type="ARBA" id="ARBA00022475"/>
    </source>
</evidence>
<keyword evidence="7 9" id="KW-1133">Transmembrane helix</keyword>
<comment type="caution">
    <text evidence="12">The sequence shown here is derived from an EMBL/GenBank/DDBJ whole genome shotgun (WGS) entry which is preliminary data.</text>
</comment>
<dbReference type="CDD" id="cd18580">
    <property type="entry name" value="ABC_6TM_ABCC_D2"/>
    <property type="match status" value="1"/>
</dbReference>
<feature type="transmembrane region" description="Helical" evidence="9">
    <location>
        <begin position="1030"/>
        <end position="1049"/>
    </location>
</feature>
<evidence type="ECO:0000256" key="4">
    <source>
        <dbReference type="ARBA" id="ARBA00022692"/>
    </source>
</evidence>
<keyword evidence="3" id="KW-1003">Cell membrane</keyword>
<dbReference type="PANTHER" id="PTHR24223">
    <property type="entry name" value="ATP-BINDING CASSETTE SUB-FAMILY C"/>
    <property type="match status" value="1"/>
</dbReference>
<evidence type="ECO:0000256" key="1">
    <source>
        <dbReference type="ARBA" id="ARBA00004651"/>
    </source>
</evidence>
<keyword evidence="13" id="KW-1185">Reference proteome</keyword>
<evidence type="ECO:0000256" key="8">
    <source>
        <dbReference type="ARBA" id="ARBA00023136"/>
    </source>
</evidence>
<name>A0A168FVR1_CORDF</name>
<dbReference type="Proteomes" id="UP000076881">
    <property type="component" value="Unassembled WGS sequence"/>
</dbReference>
<dbReference type="PROSITE" id="PS50893">
    <property type="entry name" value="ABC_TRANSPORTER_2"/>
    <property type="match status" value="2"/>
</dbReference>
<evidence type="ECO:0000313" key="12">
    <source>
        <dbReference type="EMBL" id="OAA75681.1"/>
    </source>
</evidence>
<evidence type="ECO:0000259" key="10">
    <source>
        <dbReference type="PROSITE" id="PS50893"/>
    </source>
</evidence>
<dbReference type="PROSITE" id="PS00211">
    <property type="entry name" value="ABC_TRANSPORTER_1"/>
    <property type="match status" value="1"/>
</dbReference>
<dbReference type="SUPFAM" id="SSF52540">
    <property type="entry name" value="P-loop containing nucleoside triphosphate hydrolases"/>
    <property type="match status" value="2"/>
</dbReference>
<keyword evidence="6" id="KW-0067">ATP-binding</keyword>
<reference evidence="12 13" key="1">
    <citation type="journal article" date="2016" name="Genome Biol. Evol.">
        <title>Divergent and convergent evolution of fungal pathogenicity.</title>
        <authorList>
            <person name="Shang Y."/>
            <person name="Xiao G."/>
            <person name="Zheng P."/>
            <person name="Cen K."/>
            <person name="Zhan S."/>
            <person name="Wang C."/>
        </authorList>
    </citation>
    <scope>NUCLEOTIDE SEQUENCE [LARGE SCALE GENOMIC DNA]</scope>
    <source>
        <strain evidence="12 13">RCEF 1005</strain>
    </source>
</reference>
<dbReference type="Pfam" id="PF00664">
    <property type="entry name" value="ABC_membrane"/>
    <property type="match status" value="2"/>
</dbReference>
<dbReference type="GO" id="GO:0140359">
    <property type="term" value="F:ABC-type transporter activity"/>
    <property type="evidence" value="ECO:0007669"/>
    <property type="project" value="InterPro"/>
</dbReference>
<evidence type="ECO:0000256" key="9">
    <source>
        <dbReference type="SAM" id="Phobius"/>
    </source>
</evidence>
<dbReference type="InterPro" id="IPR003439">
    <property type="entry name" value="ABC_transporter-like_ATP-bd"/>
</dbReference>
<dbReference type="InterPro" id="IPR017871">
    <property type="entry name" value="ABC_transporter-like_CS"/>
</dbReference>